<dbReference type="PANTHER" id="PTHR33442:SF1">
    <property type="entry name" value="TRANS-3-HYDROXY-L-PROLINE DEHYDRATASE"/>
    <property type="match status" value="1"/>
</dbReference>
<keyword evidence="4" id="KW-0456">Lyase</keyword>
<comment type="catalytic activity">
    <reaction evidence="1">
        <text>trans-3-hydroxy-L-proline = 1-pyrroline-2-carboxylate + H2O</text>
        <dbReference type="Rhea" id="RHEA:10320"/>
        <dbReference type="ChEBI" id="CHEBI:15377"/>
        <dbReference type="ChEBI" id="CHEBI:39785"/>
        <dbReference type="ChEBI" id="CHEBI:57938"/>
        <dbReference type="EC" id="4.2.1.77"/>
    </reaction>
</comment>
<keyword evidence="5" id="KW-1185">Reference proteome</keyword>
<comment type="caution">
    <text evidence="4">The sequence shown here is derived from an EMBL/GenBank/DDBJ whole genome shotgun (WGS) entry which is preliminary data.</text>
</comment>
<dbReference type="Proteomes" id="UP000596742">
    <property type="component" value="Unassembled WGS sequence"/>
</dbReference>
<dbReference type="PANTHER" id="PTHR33442">
    <property type="entry name" value="TRANS-3-HYDROXY-L-PROLINE DEHYDRATASE"/>
    <property type="match status" value="1"/>
</dbReference>
<protein>
    <recommendedName>
        <fullName evidence="3">trans-L-3-hydroxyproline dehydratase</fullName>
        <ecNumber evidence="3">4.2.1.77</ecNumber>
    </recommendedName>
</protein>
<dbReference type="AlphaFoldDB" id="A0A8B6F0D5"/>
<dbReference type="Gene3D" id="3.10.310.10">
    <property type="entry name" value="Diaminopimelate Epimerase, Chain A, domain 1"/>
    <property type="match status" value="3"/>
</dbReference>
<reference evidence="4" key="1">
    <citation type="submission" date="2018-11" db="EMBL/GenBank/DDBJ databases">
        <authorList>
            <person name="Alioto T."/>
            <person name="Alioto T."/>
        </authorList>
    </citation>
    <scope>NUCLEOTIDE SEQUENCE</scope>
</reference>
<accession>A0A8B6F0D5</accession>
<dbReference type="EC" id="4.2.1.77" evidence="3"/>
<dbReference type="GO" id="GO:0050346">
    <property type="term" value="F:trans-L-3-hydroxyproline dehydratase activity"/>
    <property type="evidence" value="ECO:0007669"/>
    <property type="project" value="UniProtKB-EC"/>
</dbReference>
<organism evidence="4 5">
    <name type="scientific">Mytilus galloprovincialis</name>
    <name type="common">Mediterranean mussel</name>
    <dbReference type="NCBI Taxonomy" id="29158"/>
    <lineage>
        <taxon>Eukaryota</taxon>
        <taxon>Metazoa</taxon>
        <taxon>Spiralia</taxon>
        <taxon>Lophotrochozoa</taxon>
        <taxon>Mollusca</taxon>
        <taxon>Bivalvia</taxon>
        <taxon>Autobranchia</taxon>
        <taxon>Pteriomorphia</taxon>
        <taxon>Mytilida</taxon>
        <taxon>Mytiloidea</taxon>
        <taxon>Mytilidae</taxon>
        <taxon>Mytilinae</taxon>
        <taxon>Mytilus</taxon>
    </lineage>
</organism>
<dbReference type="SFLD" id="SFLDS00028">
    <property type="entry name" value="Proline_Racemase"/>
    <property type="match status" value="1"/>
</dbReference>
<evidence type="ECO:0000256" key="3">
    <source>
        <dbReference type="ARBA" id="ARBA00013105"/>
    </source>
</evidence>
<evidence type="ECO:0000256" key="2">
    <source>
        <dbReference type="ARBA" id="ARBA00007529"/>
    </source>
</evidence>
<dbReference type="Pfam" id="PF05544">
    <property type="entry name" value="Pro_racemase"/>
    <property type="match status" value="1"/>
</dbReference>
<gene>
    <name evidence="4" type="ORF">MGAL_10B063007</name>
</gene>
<evidence type="ECO:0000313" key="5">
    <source>
        <dbReference type="Proteomes" id="UP000596742"/>
    </source>
</evidence>
<dbReference type="EMBL" id="UYJE01006022">
    <property type="protein sequence ID" value="VDI42412.1"/>
    <property type="molecule type" value="Genomic_DNA"/>
</dbReference>
<dbReference type="SUPFAM" id="SSF54506">
    <property type="entry name" value="Diaminopimelate epimerase-like"/>
    <property type="match status" value="2"/>
</dbReference>
<dbReference type="FunFam" id="3.10.310.10:FF:000003">
    <property type="entry name" value="Proline racemase"/>
    <property type="match status" value="1"/>
</dbReference>
<dbReference type="OrthoDB" id="6409228at2759"/>
<dbReference type="InterPro" id="IPR008794">
    <property type="entry name" value="Pro_racemase_fam"/>
</dbReference>
<evidence type="ECO:0000313" key="4">
    <source>
        <dbReference type="EMBL" id="VDI42412.1"/>
    </source>
</evidence>
<proteinExistence type="inferred from homology"/>
<evidence type="ECO:0000256" key="1">
    <source>
        <dbReference type="ARBA" id="ARBA00001148"/>
    </source>
</evidence>
<sequence length="440" mass="48377">MTTFVTTEMHTGGEPFRIVEKGYPEIPGDKILDKINYLKKEYDHPRKLIMWEPRGHFDMFGAILVPPDLPEADIGVIFINNEGYSPMCGHGVISLGRYMVDKGLVKNLTIPETVVRIQCPCGLVEARVQYDGKKSGAVSFLSVPSFLYAKDVSVDVPEYGKIVVDVSFGGGFFALVHASQFNMNIKSSASKIRAAVGATLEQLRKDYKVAHPDYSDLSYMYAAIITDGKDEYSEEVKANCCVFADRMLDRSPCGSGVTSRIAQQFGRGLIKLGQTRTFESITGATFKAKPVKSVKCGDYDAVIVEVTEQLRKDYKVAHPYCSDLSYMHGAIITDGKDEYSEEVTANCCVFADRMLDRSPCGSGVTSRIAQQFGRGLIKLGQTRTFESITGATFKAKPVKSVKCGDYDAVIVEVTGNGYYTGTSTFTLEEDDIIGRGFLLS</sequence>
<name>A0A8B6F0D5_MYTGA</name>
<comment type="similarity">
    <text evidence="2">Belongs to the proline racemase family.</text>
</comment>